<reference evidence="2 3" key="1">
    <citation type="journal article" date="2015" name="PLoS ONE">
        <title>A universal mariner transposon system for forward genetic studies in the genus clostridium.</title>
        <authorList>
            <person name="Zhang Y."/>
            <person name="Grosse-Honebrink A."/>
            <person name="Minton N.P."/>
        </authorList>
    </citation>
    <scope>NUCLEOTIDE SEQUENCE [LARGE SCALE GENOMIC DNA]</scope>
    <source>
        <strain evidence="2 3">NCIMB 10696</strain>
    </source>
</reference>
<evidence type="ECO:0000256" key="1">
    <source>
        <dbReference type="SAM" id="Coils"/>
    </source>
</evidence>
<evidence type="ECO:0000313" key="2">
    <source>
        <dbReference type="EMBL" id="AKC63205.1"/>
    </source>
</evidence>
<dbReference type="AlphaFoldDB" id="A0A7U4JQ14"/>
<keyword evidence="1" id="KW-0175">Coiled coil</keyword>
<organism evidence="2 3">
    <name type="scientific">Clostridium sporogenes</name>
    <dbReference type="NCBI Taxonomy" id="1509"/>
    <lineage>
        <taxon>Bacteria</taxon>
        <taxon>Bacillati</taxon>
        <taxon>Bacillota</taxon>
        <taxon>Clostridia</taxon>
        <taxon>Eubacteriales</taxon>
        <taxon>Clostridiaceae</taxon>
        <taxon>Clostridium</taxon>
    </lineage>
</organism>
<name>A0A7U4JQ14_CLOSG</name>
<feature type="coiled-coil region" evidence="1">
    <location>
        <begin position="18"/>
        <end position="45"/>
    </location>
</feature>
<evidence type="ECO:0000313" key="3">
    <source>
        <dbReference type="Proteomes" id="UP000033052"/>
    </source>
</evidence>
<protein>
    <submittedName>
        <fullName evidence="2">Uncharacterized protein</fullName>
    </submittedName>
</protein>
<dbReference type="KEGG" id="cld:CLSPO_c24850"/>
<gene>
    <name evidence="2" type="ORF">CLSPO_c24850</name>
</gene>
<dbReference type="RefSeq" id="WP_080700106.1">
    <property type="nucleotide sequence ID" value="NZ_CP009225.1"/>
</dbReference>
<proteinExistence type="predicted"/>
<dbReference type="EMBL" id="CP009225">
    <property type="protein sequence ID" value="AKC63205.1"/>
    <property type="molecule type" value="Genomic_DNA"/>
</dbReference>
<accession>A0A7U4JQ14</accession>
<sequence length="48" mass="5697">MDKSDKDALIYRLNWVLKYAEEGNIENIKNEVESLIDEINHYDLVVPF</sequence>
<dbReference type="GeneID" id="92940562"/>
<dbReference type="Proteomes" id="UP000033052">
    <property type="component" value="Chromosome"/>
</dbReference>